<accession>A0AAD4V7V5</accession>
<keyword evidence="8" id="KW-1185">Reference proteome</keyword>
<protein>
    <recommendedName>
        <fullName evidence="9">Sulfite exporter TauE/SafE family protein</fullName>
    </recommendedName>
</protein>
<dbReference type="PANTHER" id="PTHR14255:SF31">
    <property type="entry name" value="SULFITE EXPORTER TAUE_SAFE FAMILY PROTEIN 3-LIKE"/>
    <property type="match status" value="1"/>
</dbReference>
<proteinExistence type="inferred from homology"/>
<dbReference type="AlphaFoldDB" id="A0AAD4V7V5"/>
<dbReference type="InterPro" id="IPR002781">
    <property type="entry name" value="TM_pro_TauE-like"/>
</dbReference>
<evidence type="ECO:0000256" key="5">
    <source>
        <dbReference type="ARBA" id="ARBA00023136"/>
    </source>
</evidence>
<keyword evidence="5 6" id="KW-0472">Membrane</keyword>
<name>A0AAD4V7V5_PRUDU</name>
<dbReference type="Pfam" id="PF01925">
    <property type="entry name" value="TauE"/>
    <property type="match status" value="1"/>
</dbReference>
<feature type="transmembrane region" description="Helical" evidence="6">
    <location>
        <begin position="37"/>
        <end position="54"/>
    </location>
</feature>
<dbReference type="PANTHER" id="PTHR14255">
    <property type="entry name" value="CEREBLON"/>
    <property type="match status" value="1"/>
</dbReference>
<evidence type="ECO:0000313" key="7">
    <source>
        <dbReference type="EMBL" id="KAI5319543.1"/>
    </source>
</evidence>
<organism evidence="7 8">
    <name type="scientific">Prunus dulcis</name>
    <name type="common">Almond</name>
    <name type="synonym">Amygdalus dulcis</name>
    <dbReference type="NCBI Taxonomy" id="3755"/>
    <lineage>
        <taxon>Eukaryota</taxon>
        <taxon>Viridiplantae</taxon>
        <taxon>Streptophyta</taxon>
        <taxon>Embryophyta</taxon>
        <taxon>Tracheophyta</taxon>
        <taxon>Spermatophyta</taxon>
        <taxon>Magnoliopsida</taxon>
        <taxon>eudicotyledons</taxon>
        <taxon>Gunneridae</taxon>
        <taxon>Pentapetalae</taxon>
        <taxon>rosids</taxon>
        <taxon>fabids</taxon>
        <taxon>Rosales</taxon>
        <taxon>Rosaceae</taxon>
        <taxon>Amygdaloideae</taxon>
        <taxon>Amygdaleae</taxon>
        <taxon>Prunus</taxon>
    </lineage>
</organism>
<evidence type="ECO:0000313" key="8">
    <source>
        <dbReference type="Proteomes" id="UP001054821"/>
    </source>
</evidence>
<keyword evidence="4 6" id="KW-1133">Transmembrane helix</keyword>
<sequence length="249" mass="28100">MAQTKVTRRAATISARVASIAIAWELFINILMTIEPMLMFADWMVTVLPIILFLRRAAKALMKGVETWKKETMMKNVRKQKSSWSRSPNLMVLEKTTNHYLVVLLHCKMSRCLYHTTFTRRSYRCLLYLNFVRTYIETCSTVFWVLNSLQVPIAVSVTFFEAICLCKGTRVIASKGKEITNWKLHQIFLYCSCGIVAGMVGGLLGLGGGFILGPPFHELGIPPQVASATSTFAMLFSSSMSVVQYYLPN</sequence>
<reference evidence="7 8" key="1">
    <citation type="journal article" date="2022" name="G3 (Bethesda)">
        <title>Whole-genome sequence and methylome profiling of the almond [Prunus dulcis (Mill.) D.A. Webb] cultivar 'Nonpareil'.</title>
        <authorList>
            <person name="D'Amico-Willman K.M."/>
            <person name="Ouma W.Z."/>
            <person name="Meulia T."/>
            <person name="Sideli G.M."/>
            <person name="Gradziel T.M."/>
            <person name="Fresnedo-Ramirez J."/>
        </authorList>
    </citation>
    <scope>NUCLEOTIDE SEQUENCE [LARGE SCALE GENOMIC DNA]</scope>
    <source>
        <strain evidence="7">Clone GOH B32 T37-40</strain>
    </source>
</reference>
<evidence type="ECO:0000256" key="3">
    <source>
        <dbReference type="ARBA" id="ARBA00022692"/>
    </source>
</evidence>
<dbReference type="GO" id="GO:0016567">
    <property type="term" value="P:protein ubiquitination"/>
    <property type="evidence" value="ECO:0007669"/>
    <property type="project" value="TreeGrafter"/>
</dbReference>
<evidence type="ECO:0008006" key="9">
    <source>
        <dbReference type="Google" id="ProtNLM"/>
    </source>
</evidence>
<evidence type="ECO:0000256" key="2">
    <source>
        <dbReference type="ARBA" id="ARBA00009142"/>
    </source>
</evidence>
<comment type="caution">
    <text evidence="7">The sequence shown here is derived from an EMBL/GenBank/DDBJ whole genome shotgun (WGS) entry which is preliminary data.</text>
</comment>
<gene>
    <name evidence="7" type="ORF">L3X38_039251</name>
</gene>
<keyword evidence="3 6" id="KW-0812">Transmembrane</keyword>
<evidence type="ECO:0000256" key="1">
    <source>
        <dbReference type="ARBA" id="ARBA00004141"/>
    </source>
</evidence>
<feature type="transmembrane region" description="Helical" evidence="6">
    <location>
        <begin position="225"/>
        <end position="247"/>
    </location>
</feature>
<dbReference type="EMBL" id="JAJFAZ020000007">
    <property type="protein sequence ID" value="KAI5319543.1"/>
    <property type="molecule type" value="Genomic_DNA"/>
</dbReference>
<dbReference type="Proteomes" id="UP001054821">
    <property type="component" value="Chromosome 7"/>
</dbReference>
<evidence type="ECO:0000256" key="4">
    <source>
        <dbReference type="ARBA" id="ARBA00022989"/>
    </source>
</evidence>
<comment type="similarity">
    <text evidence="2">Belongs to the 4-toluene sulfonate uptake permease (TSUP) (TC 2.A.102) family.</text>
</comment>
<dbReference type="GO" id="GO:0016020">
    <property type="term" value="C:membrane"/>
    <property type="evidence" value="ECO:0007669"/>
    <property type="project" value="UniProtKB-SubCell"/>
</dbReference>
<dbReference type="GO" id="GO:0031464">
    <property type="term" value="C:Cul4A-RING E3 ubiquitin ligase complex"/>
    <property type="evidence" value="ECO:0007669"/>
    <property type="project" value="TreeGrafter"/>
</dbReference>
<evidence type="ECO:0000256" key="6">
    <source>
        <dbReference type="SAM" id="Phobius"/>
    </source>
</evidence>
<feature type="transmembrane region" description="Helical" evidence="6">
    <location>
        <begin position="12"/>
        <end position="31"/>
    </location>
</feature>
<comment type="subcellular location">
    <subcellularLocation>
        <location evidence="1">Membrane</location>
        <topology evidence="1">Multi-pass membrane protein</topology>
    </subcellularLocation>
</comment>
<feature type="transmembrane region" description="Helical" evidence="6">
    <location>
        <begin position="187"/>
        <end position="213"/>
    </location>
</feature>